<organism evidence="11 12">
    <name type="scientific">Emergomyces pasteurianus Ep9510</name>
    <dbReference type="NCBI Taxonomy" id="1447872"/>
    <lineage>
        <taxon>Eukaryota</taxon>
        <taxon>Fungi</taxon>
        <taxon>Dikarya</taxon>
        <taxon>Ascomycota</taxon>
        <taxon>Pezizomycotina</taxon>
        <taxon>Eurotiomycetes</taxon>
        <taxon>Eurotiomycetidae</taxon>
        <taxon>Onygenales</taxon>
        <taxon>Ajellomycetaceae</taxon>
        <taxon>Emergomyces</taxon>
    </lineage>
</organism>
<dbReference type="Proteomes" id="UP000182235">
    <property type="component" value="Unassembled WGS sequence"/>
</dbReference>
<dbReference type="PANTHER" id="PTHR43301:SF3">
    <property type="entry name" value="ARABINAN ENDO-1,5-ALPHA-L-ARABINOSIDASE A-RELATED"/>
    <property type="match status" value="1"/>
</dbReference>
<dbReference type="OrthoDB" id="195678at2759"/>
<dbReference type="UniPathway" id="UPA00667"/>
<evidence type="ECO:0000256" key="5">
    <source>
        <dbReference type="ARBA" id="ARBA00022801"/>
    </source>
</evidence>
<dbReference type="PANTHER" id="PTHR43301">
    <property type="entry name" value="ARABINAN ENDO-1,5-ALPHA-L-ARABINOSIDASE"/>
    <property type="match status" value="1"/>
</dbReference>
<dbReference type="Pfam" id="PF04616">
    <property type="entry name" value="Glyco_hydro_43"/>
    <property type="match status" value="1"/>
</dbReference>
<sequence length="321" mass="34981">MARLALVLPILLLITWTPGYASPGPCSGACHVRDPALIQRASDGKYFRFSTGNSIAIASASDLSGPWKDLGSAVPRGSSIDLPGRDDLWAPDVQKVGDIYHLYYSVSTLGSQLSAIGLATSEDMEPGTWTDHGSIGLNTDSTMSYNAIDSCLLQDGGVNYLIFGSYWNGIYQLQMNSNATTVSGNPHNIAYKPDKQNAIEGGYFFKYEDFYYIFYSDGICCDYENWLPPGGDEYKVKVCRSSSATGKFIDKTGIDCTTGGGSLVLESHGTTYGPGGQGIFTDLKLGPVLYYHYIDTRVGYATENKIFGWNQIIWEDGWPTV</sequence>
<dbReference type="EC" id="3.2.1.99" evidence="4 7"/>
<evidence type="ECO:0000256" key="10">
    <source>
        <dbReference type="SAM" id="SignalP"/>
    </source>
</evidence>
<dbReference type="InterPro" id="IPR016840">
    <property type="entry name" value="Glyco_hydro_43_endo_a_Ara-ase"/>
</dbReference>
<dbReference type="AlphaFoldDB" id="A0A1J9PK28"/>
<feature type="active site" description="Proton acceptor" evidence="8">
    <location>
        <position position="34"/>
    </location>
</feature>
<evidence type="ECO:0000256" key="1">
    <source>
        <dbReference type="ARBA" id="ARBA00000375"/>
    </source>
</evidence>
<dbReference type="GO" id="GO:0046558">
    <property type="term" value="F:arabinan endo-1,5-alpha-L-arabinosidase activity"/>
    <property type="evidence" value="ECO:0007669"/>
    <property type="project" value="UniProtKB-EC"/>
</dbReference>
<dbReference type="GO" id="GO:0031222">
    <property type="term" value="P:arabinan catabolic process"/>
    <property type="evidence" value="ECO:0007669"/>
    <property type="project" value="UniProtKB-UniPathway"/>
</dbReference>
<protein>
    <recommendedName>
        <fullName evidence="4 7">Arabinan endo-1,5-alpha-L-arabinosidase</fullName>
        <ecNumber evidence="4 7">3.2.1.99</ecNumber>
    </recommendedName>
</protein>
<dbReference type="EMBL" id="LGRN01000090">
    <property type="protein sequence ID" value="OJD16840.1"/>
    <property type="molecule type" value="Genomic_DNA"/>
</dbReference>
<keyword evidence="10" id="KW-0732">Signal</keyword>
<name>A0A1J9PK28_9EURO</name>
<evidence type="ECO:0000256" key="4">
    <source>
        <dbReference type="ARBA" id="ARBA00012586"/>
    </source>
</evidence>
<reference evidence="11 12" key="1">
    <citation type="submission" date="2015-07" db="EMBL/GenBank/DDBJ databases">
        <title>Emmonsia species relationships and genome sequence.</title>
        <authorList>
            <consortium name="The Broad Institute Genomics Platform"/>
            <person name="Cuomo C.A."/>
            <person name="Munoz J.F."/>
            <person name="Imamovic A."/>
            <person name="Priest M.E."/>
            <person name="Young S."/>
            <person name="Clay O.K."/>
            <person name="McEwen J.G."/>
        </authorList>
    </citation>
    <scope>NUCLEOTIDE SEQUENCE [LARGE SCALE GENOMIC DNA]</scope>
    <source>
        <strain evidence="11 12">UAMH 9510</strain>
    </source>
</reference>
<evidence type="ECO:0000256" key="7">
    <source>
        <dbReference type="PIRNR" id="PIRNR026534"/>
    </source>
</evidence>
<keyword evidence="5 7" id="KW-0378">Hydrolase</keyword>
<evidence type="ECO:0000256" key="8">
    <source>
        <dbReference type="PIRSR" id="PIRSR606710-1"/>
    </source>
</evidence>
<keyword evidence="12" id="KW-1185">Reference proteome</keyword>
<evidence type="ECO:0000313" key="11">
    <source>
        <dbReference type="EMBL" id="OJD16840.1"/>
    </source>
</evidence>
<dbReference type="PIRSF" id="PIRSF026534">
    <property type="entry name" value="Endo_alpha-L-arabinosidase"/>
    <property type="match status" value="1"/>
</dbReference>
<evidence type="ECO:0000256" key="3">
    <source>
        <dbReference type="ARBA" id="ARBA00009865"/>
    </source>
</evidence>
<comment type="caution">
    <text evidence="11">The sequence shown here is derived from an EMBL/GenBank/DDBJ whole genome shotgun (WGS) entry which is preliminary data.</text>
</comment>
<dbReference type="VEuPathDB" id="FungiDB:AJ78_03030"/>
<comment type="pathway">
    <text evidence="2 7">Glycan metabolism; L-arabinan degradation.</text>
</comment>
<feature type="signal peptide" evidence="10">
    <location>
        <begin position="1"/>
        <end position="21"/>
    </location>
</feature>
<gene>
    <name evidence="11" type="ORF">AJ78_03030</name>
</gene>
<proteinExistence type="inferred from homology"/>
<dbReference type="SUPFAM" id="SSF75005">
    <property type="entry name" value="Arabinanase/levansucrase/invertase"/>
    <property type="match status" value="1"/>
</dbReference>
<dbReference type="InterPro" id="IPR023296">
    <property type="entry name" value="Glyco_hydro_beta-prop_sf"/>
</dbReference>
<dbReference type="InterPro" id="IPR006710">
    <property type="entry name" value="Glyco_hydro_43"/>
</dbReference>
<comment type="similarity">
    <text evidence="3 7">Belongs to the glycosyl hydrolase 43 family.</text>
</comment>
<evidence type="ECO:0000313" key="12">
    <source>
        <dbReference type="Proteomes" id="UP000182235"/>
    </source>
</evidence>
<feature type="site" description="Important for catalytic activity, responsible for pKa modulation of the active site Glu and correct orientation of both the proton donor and substrate" evidence="9">
    <location>
        <position position="149"/>
    </location>
</feature>
<comment type="catalytic activity">
    <reaction evidence="1 7">
        <text>Endohydrolysis of (1-&gt;5)-alpha-arabinofuranosidic linkages in (1-&gt;5)-arabinans.</text>
        <dbReference type="EC" id="3.2.1.99"/>
    </reaction>
</comment>
<dbReference type="CDD" id="cd18831">
    <property type="entry name" value="GH43_AnAbnA-like"/>
    <property type="match status" value="1"/>
</dbReference>
<dbReference type="STRING" id="1447872.A0A1J9PK28"/>
<dbReference type="InterPro" id="IPR050727">
    <property type="entry name" value="GH43_arabinanases"/>
</dbReference>
<evidence type="ECO:0000256" key="9">
    <source>
        <dbReference type="PIRSR" id="PIRSR606710-2"/>
    </source>
</evidence>
<keyword evidence="6 7" id="KW-0326">Glycosidase</keyword>
<feature type="active site" description="Proton donor" evidence="8">
    <location>
        <position position="200"/>
    </location>
</feature>
<feature type="chain" id="PRO_5013335249" description="Arabinan endo-1,5-alpha-L-arabinosidase" evidence="10">
    <location>
        <begin position="22"/>
        <end position="321"/>
    </location>
</feature>
<evidence type="ECO:0000256" key="6">
    <source>
        <dbReference type="ARBA" id="ARBA00023295"/>
    </source>
</evidence>
<evidence type="ECO:0000256" key="2">
    <source>
        <dbReference type="ARBA" id="ARBA00004834"/>
    </source>
</evidence>
<accession>A0A1J9PK28</accession>
<dbReference type="Gene3D" id="2.115.10.20">
    <property type="entry name" value="Glycosyl hydrolase domain, family 43"/>
    <property type="match status" value="1"/>
</dbReference>